<protein>
    <submittedName>
        <fullName evidence="1">Uncharacterized protein</fullName>
    </submittedName>
</protein>
<dbReference type="AlphaFoldDB" id="A0A0A8XNH7"/>
<organism evidence="1">
    <name type="scientific">Arundo donax</name>
    <name type="common">Giant reed</name>
    <name type="synonym">Donax arundinaceus</name>
    <dbReference type="NCBI Taxonomy" id="35708"/>
    <lineage>
        <taxon>Eukaryota</taxon>
        <taxon>Viridiplantae</taxon>
        <taxon>Streptophyta</taxon>
        <taxon>Embryophyta</taxon>
        <taxon>Tracheophyta</taxon>
        <taxon>Spermatophyta</taxon>
        <taxon>Magnoliopsida</taxon>
        <taxon>Liliopsida</taxon>
        <taxon>Poales</taxon>
        <taxon>Poaceae</taxon>
        <taxon>PACMAD clade</taxon>
        <taxon>Arundinoideae</taxon>
        <taxon>Arundineae</taxon>
        <taxon>Arundo</taxon>
    </lineage>
</organism>
<evidence type="ECO:0000313" key="1">
    <source>
        <dbReference type="EMBL" id="JAD14896.1"/>
    </source>
</evidence>
<name>A0A0A8XNH7_ARUDO</name>
<reference evidence="1" key="2">
    <citation type="journal article" date="2015" name="Data Brief">
        <title>Shoot transcriptome of the giant reed, Arundo donax.</title>
        <authorList>
            <person name="Barrero R.A."/>
            <person name="Guerrero F.D."/>
            <person name="Moolhuijzen P."/>
            <person name="Goolsby J.A."/>
            <person name="Tidwell J."/>
            <person name="Bellgard S.E."/>
            <person name="Bellgard M.I."/>
        </authorList>
    </citation>
    <scope>NUCLEOTIDE SEQUENCE</scope>
    <source>
        <tissue evidence="1">Shoot tissue taken approximately 20 cm above the soil surface</tissue>
    </source>
</reference>
<dbReference type="EMBL" id="GBRH01282999">
    <property type="protein sequence ID" value="JAD14896.1"/>
    <property type="molecule type" value="Transcribed_RNA"/>
</dbReference>
<sequence>MPPDPCLQWTVGACSLVEVQRKIQGQTQFISLLMVM</sequence>
<reference evidence="1" key="1">
    <citation type="submission" date="2014-09" db="EMBL/GenBank/DDBJ databases">
        <authorList>
            <person name="Magalhaes I.L.F."/>
            <person name="Oliveira U."/>
            <person name="Santos F.R."/>
            <person name="Vidigal T.H.D.A."/>
            <person name="Brescovit A.D."/>
            <person name="Santos A.J."/>
        </authorList>
    </citation>
    <scope>NUCLEOTIDE SEQUENCE</scope>
    <source>
        <tissue evidence="1">Shoot tissue taken approximately 20 cm above the soil surface</tissue>
    </source>
</reference>
<proteinExistence type="predicted"/>
<accession>A0A0A8XNH7</accession>